<keyword evidence="5 6" id="KW-0472">Membrane</keyword>
<feature type="transmembrane region" description="Helical" evidence="6">
    <location>
        <begin position="166"/>
        <end position="186"/>
    </location>
</feature>
<dbReference type="Proteomes" id="UP001499942">
    <property type="component" value="Unassembled WGS sequence"/>
</dbReference>
<feature type="transmembrane region" description="Helical" evidence="6">
    <location>
        <begin position="198"/>
        <end position="216"/>
    </location>
</feature>
<proteinExistence type="inferred from homology"/>
<comment type="similarity">
    <text evidence="2">Belongs to the ERG4/ERG24 family.</text>
</comment>
<dbReference type="PANTHER" id="PTHR21257:SF52">
    <property type="entry name" value="DELTA(14)-STEROL REDUCTASE TM7SF2"/>
    <property type="match status" value="1"/>
</dbReference>
<protein>
    <recommendedName>
        <fullName evidence="9">DUF1295 domain-containing protein</fullName>
    </recommendedName>
</protein>
<evidence type="ECO:0000256" key="4">
    <source>
        <dbReference type="ARBA" id="ARBA00022989"/>
    </source>
</evidence>
<dbReference type="EMBL" id="BAAASR010000030">
    <property type="protein sequence ID" value="GAA2511899.1"/>
    <property type="molecule type" value="Genomic_DNA"/>
</dbReference>
<name>A0ABP6A7I4_9ACTN</name>
<feature type="transmembrane region" description="Helical" evidence="6">
    <location>
        <begin position="48"/>
        <end position="68"/>
    </location>
</feature>
<dbReference type="InterPro" id="IPR001171">
    <property type="entry name" value="ERG24_DHCR-like"/>
</dbReference>
<evidence type="ECO:0000256" key="2">
    <source>
        <dbReference type="ARBA" id="ARBA00005402"/>
    </source>
</evidence>
<evidence type="ECO:0000256" key="5">
    <source>
        <dbReference type="ARBA" id="ARBA00023136"/>
    </source>
</evidence>
<reference evidence="8" key="1">
    <citation type="journal article" date="2019" name="Int. J. Syst. Evol. Microbiol.">
        <title>The Global Catalogue of Microorganisms (GCM) 10K type strain sequencing project: providing services to taxonomists for standard genome sequencing and annotation.</title>
        <authorList>
            <consortium name="The Broad Institute Genomics Platform"/>
            <consortium name="The Broad Institute Genome Sequencing Center for Infectious Disease"/>
            <person name="Wu L."/>
            <person name="Ma J."/>
        </authorList>
    </citation>
    <scope>NUCLEOTIDE SEQUENCE [LARGE SCALE GENOMIC DNA]</scope>
    <source>
        <strain evidence="8">JCM 5062</strain>
    </source>
</reference>
<evidence type="ECO:0000256" key="1">
    <source>
        <dbReference type="ARBA" id="ARBA00004141"/>
    </source>
</evidence>
<organism evidence="7 8">
    <name type="scientific">Streptomyces gobitricini</name>
    <dbReference type="NCBI Taxonomy" id="68211"/>
    <lineage>
        <taxon>Bacteria</taxon>
        <taxon>Bacillati</taxon>
        <taxon>Actinomycetota</taxon>
        <taxon>Actinomycetes</taxon>
        <taxon>Kitasatosporales</taxon>
        <taxon>Streptomycetaceae</taxon>
        <taxon>Streptomyces</taxon>
    </lineage>
</organism>
<evidence type="ECO:0000256" key="6">
    <source>
        <dbReference type="SAM" id="Phobius"/>
    </source>
</evidence>
<keyword evidence="4 6" id="KW-1133">Transmembrane helix</keyword>
<keyword evidence="3 6" id="KW-0812">Transmembrane</keyword>
<feature type="transmembrane region" description="Helical" evidence="6">
    <location>
        <begin position="228"/>
        <end position="247"/>
    </location>
</feature>
<dbReference type="RefSeq" id="WP_344365378.1">
    <property type="nucleotide sequence ID" value="NZ_BAAASR010000030.1"/>
</dbReference>
<dbReference type="Pfam" id="PF01222">
    <property type="entry name" value="ERG4_ERG24"/>
    <property type="match status" value="1"/>
</dbReference>
<evidence type="ECO:0000313" key="7">
    <source>
        <dbReference type="EMBL" id="GAA2511899.1"/>
    </source>
</evidence>
<comment type="subcellular location">
    <subcellularLocation>
        <location evidence="1">Membrane</location>
        <topology evidence="1">Multi-pass membrane protein</topology>
    </subcellularLocation>
</comment>
<dbReference type="PANTHER" id="PTHR21257">
    <property type="entry name" value="DELTA(14)-STEROL REDUCTASE"/>
    <property type="match status" value="1"/>
</dbReference>
<accession>A0ABP6A7I4</accession>
<dbReference type="Gene3D" id="1.20.120.1630">
    <property type="match status" value="1"/>
</dbReference>
<feature type="transmembrane region" description="Helical" evidence="6">
    <location>
        <begin position="135"/>
        <end position="154"/>
    </location>
</feature>
<keyword evidence="8" id="KW-1185">Reference proteome</keyword>
<feature type="transmembrane region" description="Helical" evidence="6">
    <location>
        <begin position="298"/>
        <end position="323"/>
    </location>
</feature>
<evidence type="ECO:0008006" key="9">
    <source>
        <dbReference type="Google" id="ProtNLM"/>
    </source>
</evidence>
<comment type="caution">
    <text evidence="7">The sequence shown here is derived from an EMBL/GenBank/DDBJ whole genome shotgun (WGS) entry which is preliminary data.</text>
</comment>
<evidence type="ECO:0000256" key="3">
    <source>
        <dbReference type="ARBA" id="ARBA00022692"/>
    </source>
</evidence>
<gene>
    <name evidence="7" type="ORF">GCM10010393_50990</name>
</gene>
<sequence>MDFLQETAVATGVVAAYLTVLFAGSLWLPGRRVRGPVLPGGHREEYHLNGAALFALCAAAAGAGLLLAPEVMAYPARHPAALFVAANAVSLVIAAGLYTAGRRGATEPSGRHPLADFFYGVRLNPRLAGVDLKMFAYRPSLIALFLVNVSWAAVQLVEHGAISDRMAVYQFLFFLYIANYFQFEYGMMYTWDVMSERFGLMLVWGDFVLVPFFYGLPGLTLVDMTAPLTGWEAALSGVVFCLGFWMFRGANEQKHRFRSDGRVRIWGRPARALEGRLLISGFWGIGRKLNYTGELLVYLGWTLLCGTESFLPYTVVVWLLVLFAHRAHRDDRRCRAKYGALWERYCQKARFRMVPFLY</sequence>
<feature type="transmembrane region" description="Helical" evidence="6">
    <location>
        <begin position="6"/>
        <end position="28"/>
    </location>
</feature>
<feature type="transmembrane region" description="Helical" evidence="6">
    <location>
        <begin position="80"/>
        <end position="101"/>
    </location>
</feature>
<evidence type="ECO:0000313" key="8">
    <source>
        <dbReference type="Proteomes" id="UP001499942"/>
    </source>
</evidence>